<protein>
    <recommendedName>
        <fullName evidence="3">Transposase</fullName>
    </recommendedName>
</protein>
<organism evidence="1 2">
    <name type="scientific">Acidithiobacillus sulfurivorans</name>
    <dbReference type="NCBI Taxonomy" id="1958756"/>
    <lineage>
        <taxon>Bacteria</taxon>
        <taxon>Pseudomonadati</taxon>
        <taxon>Pseudomonadota</taxon>
        <taxon>Acidithiobacillia</taxon>
        <taxon>Acidithiobacillales</taxon>
        <taxon>Acidithiobacillaceae</taxon>
        <taxon>Acidithiobacillus</taxon>
    </lineage>
</organism>
<dbReference type="Pfam" id="PF01527">
    <property type="entry name" value="HTH_Tnp_1"/>
    <property type="match status" value="1"/>
</dbReference>
<evidence type="ECO:0008006" key="3">
    <source>
        <dbReference type="Google" id="ProtNLM"/>
    </source>
</evidence>
<sequence length="124" mass="13427">MVPSKLRRKAPRRSAQAWQALLDEQAESGLTVTAFCHQASISPASFYRWQGRLRKGLQNTGVNSAGTLSHAIPAVTAPQPIPDFVDLGALEDVPSPDRREAAATHRLELRLDLGGGLILHLVRG</sequence>
<evidence type="ECO:0000313" key="2">
    <source>
        <dbReference type="Proteomes" id="UP000755654"/>
    </source>
</evidence>
<dbReference type="Proteomes" id="UP000755654">
    <property type="component" value="Unassembled WGS sequence"/>
</dbReference>
<keyword evidence="2" id="KW-1185">Reference proteome</keyword>
<dbReference type="NCBIfam" id="NF047593">
    <property type="entry name" value="IS66_ISAeme5_TnpA"/>
    <property type="match status" value="1"/>
</dbReference>
<dbReference type="RefSeq" id="WP_215883241.1">
    <property type="nucleotide sequence ID" value="NZ_JAAOMP010000045.1"/>
</dbReference>
<dbReference type="InterPro" id="IPR002514">
    <property type="entry name" value="Transposase_8"/>
</dbReference>
<reference evidence="1 2" key="1">
    <citation type="journal article" date="2021" name="ISME J.">
        <title>Genomic evolution of the class Acidithiobacillia: deep-branching Proteobacteria living in extreme acidic conditions.</title>
        <authorList>
            <person name="Moya-Beltran A."/>
            <person name="Beard S."/>
            <person name="Rojas-Villalobos C."/>
            <person name="Issotta F."/>
            <person name="Gallardo Y."/>
            <person name="Ulloa R."/>
            <person name="Giaveno A."/>
            <person name="Degli Esposti M."/>
            <person name="Johnson D.B."/>
            <person name="Quatrini R."/>
        </authorList>
    </citation>
    <scope>NUCLEOTIDE SEQUENCE [LARGE SCALE GENOMIC DNA]</scope>
    <source>
        <strain evidence="1 2">RW2</strain>
    </source>
</reference>
<dbReference type="EMBL" id="JAAOMP010000045">
    <property type="protein sequence ID" value="MBU2759543.1"/>
    <property type="molecule type" value="Genomic_DNA"/>
</dbReference>
<proteinExistence type="predicted"/>
<comment type="caution">
    <text evidence="1">The sequence shown here is derived from an EMBL/GenBank/DDBJ whole genome shotgun (WGS) entry which is preliminary data.</text>
</comment>
<accession>A0ABS5ZY16</accession>
<name>A0ABS5ZY16_9PROT</name>
<evidence type="ECO:0000313" key="1">
    <source>
        <dbReference type="EMBL" id="MBU2759543.1"/>
    </source>
</evidence>
<gene>
    <name evidence="1" type="ORF">HAP95_05135</name>
</gene>